<name>A0ABD3N4L4_9STRA</name>
<gene>
    <name evidence="3" type="ORF">ACHAW5_001464</name>
</gene>
<evidence type="ECO:0000259" key="2">
    <source>
        <dbReference type="Pfam" id="PF20179"/>
    </source>
</evidence>
<feature type="region of interest" description="Disordered" evidence="1">
    <location>
        <begin position="251"/>
        <end position="273"/>
    </location>
</feature>
<dbReference type="InterPro" id="IPR046824">
    <property type="entry name" value="Mss51-like_C"/>
</dbReference>
<dbReference type="AlphaFoldDB" id="A0ABD3N4L4"/>
<sequence>MRPALTRCASSARTVDVCPVRSFAAAHPEAARRVLSVPAFTPPPPIEEDDGGIEFDNPIVRGGSLEEYLRWRGWDVGGALDSDLRDNDDAVRSAIGLLSHPLTFPLTLGRHLAGFRGREREGGRRRGGGILRLTIEMSLANSDDDIEGRRGLNSNFRLTMNYHPSFLHEVVLEFRKSSLGGELEGKGDGRMTTPPWHGYALFNPGFGHPNLKSQWGQTLKFLLRTGKPMLITAHSITDAARDRAILEETLADASSEGDGDGHSSRGESSPRYAENPYASRMRFVDPFPFIATSGGRAMGGTGDVHDVVRPNHSVLFLR</sequence>
<reference evidence="3 4" key="1">
    <citation type="submission" date="2024-10" db="EMBL/GenBank/DDBJ databases">
        <title>Updated reference genomes for cyclostephanoid diatoms.</title>
        <authorList>
            <person name="Roberts W.R."/>
            <person name="Alverson A.J."/>
        </authorList>
    </citation>
    <scope>NUCLEOTIDE SEQUENCE [LARGE SCALE GENOMIC DNA]</scope>
    <source>
        <strain evidence="3 4">AJA276-08</strain>
    </source>
</reference>
<dbReference type="EMBL" id="JALLAZ020001621">
    <property type="protein sequence ID" value="KAL3770747.1"/>
    <property type="molecule type" value="Genomic_DNA"/>
</dbReference>
<dbReference type="Pfam" id="PF20179">
    <property type="entry name" value="MSS51_C"/>
    <property type="match status" value="1"/>
</dbReference>
<feature type="domain" description="Mitochondrial splicing suppressor 51-like C-terminal" evidence="2">
    <location>
        <begin position="157"/>
        <end position="285"/>
    </location>
</feature>
<accession>A0ABD3N4L4</accession>
<evidence type="ECO:0000313" key="3">
    <source>
        <dbReference type="EMBL" id="KAL3770747.1"/>
    </source>
</evidence>
<protein>
    <recommendedName>
        <fullName evidence="2">Mitochondrial splicing suppressor 51-like C-terminal domain-containing protein</fullName>
    </recommendedName>
</protein>
<evidence type="ECO:0000256" key="1">
    <source>
        <dbReference type="SAM" id="MobiDB-lite"/>
    </source>
</evidence>
<dbReference type="PANTHER" id="PTHR28069:SF1">
    <property type="entry name" value="PROTEIN MSS51, MITOCHONDRIAL"/>
    <property type="match status" value="1"/>
</dbReference>
<keyword evidence="4" id="KW-1185">Reference proteome</keyword>
<proteinExistence type="predicted"/>
<dbReference type="Proteomes" id="UP001530315">
    <property type="component" value="Unassembled WGS sequence"/>
</dbReference>
<organism evidence="3 4">
    <name type="scientific">Stephanodiscus triporus</name>
    <dbReference type="NCBI Taxonomy" id="2934178"/>
    <lineage>
        <taxon>Eukaryota</taxon>
        <taxon>Sar</taxon>
        <taxon>Stramenopiles</taxon>
        <taxon>Ochrophyta</taxon>
        <taxon>Bacillariophyta</taxon>
        <taxon>Coscinodiscophyceae</taxon>
        <taxon>Thalassiosirophycidae</taxon>
        <taxon>Stephanodiscales</taxon>
        <taxon>Stephanodiscaceae</taxon>
        <taxon>Stephanodiscus</taxon>
    </lineage>
</organism>
<evidence type="ECO:0000313" key="4">
    <source>
        <dbReference type="Proteomes" id="UP001530315"/>
    </source>
</evidence>
<comment type="caution">
    <text evidence="3">The sequence shown here is derived from an EMBL/GenBank/DDBJ whole genome shotgun (WGS) entry which is preliminary data.</text>
</comment>
<dbReference type="PANTHER" id="PTHR28069">
    <property type="entry name" value="GH20023P"/>
    <property type="match status" value="1"/>
</dbReference>